<comment type="cofactor">
    <cofactor evidence="3">
        <name>(R)-lipoate</name>
        <dbReference type="ChEBI" id="CHEBI:83088"/>
    </cofactor>
    <text evidence="3">Binds 1 lipoyl cofactor covalently.</text>
</comment>
<dbReference type="Proteomes" id="UP000219036">
    <property type="component" value="Unassembled WGS sequence"/>
</dbReference>
<dbReference type="Gene3D" id="2.40.50.100">
    <property type="match status" value="1"/>
</dbReference>
<dbReference type="NCBIfam" id="TIGR00527">
    <property type="entry name" value="gcvH"/>
    <property type="match status" value="1"/>
</dbReference>
<evidence type="ECO:0000256" key="2">
    <source>
        <dbReference type="ARBA" id="ARBA00022823"/>
    </source>
</evidence>
<protein>
    <recommendedName>
        <fullName evidence="3">Glycine cleavage system H protein</fullName>
    </recommendedName>
</protein>
<dbReference type="PANTHER" id="PTHR11715">
    <property type="entry name" value="GLYCINE CLEAVAGE SYSTEM H PROTEIN"/>
    <property type="match status" value="1"/>
</dbReference>
<accession>A0A285NJP9</accession>
<dbReference type="InterPro" id="IPR002930">
    <property type="entry name" value="GCV_H"/>
</dbReference>
<dbReference type="EMBL" id="OBEI01000007">
    <property type="protein sequence ID" value="SNZ09722.1"/>
    <property type="molecule type" value="Genomic_DNA"/>
</dbReference>
<comment type="subunit">
    <text evidence="3">The glycine cleavage system is composed of four proteins: P, T, L and H.</text>
</comment>
<evidence type="ECO:0000259" key="5">
    <source>
        <dbReference type="PROSITE" id="PS50968"/>
    </source>
</evidence>
<dbReference type="PANTHER" id="PTHR11715:SF3">
    <property type="entry name" value="GLYCINE CLEAVAGE SYSTEM H PROTEIN-RELATED"/>
    <property type="match status" value="1"/>
</dbReference>
<dbReference type="InterPro" id="IPR017453">
    <property type="entry name" value="GCV_H_sub"/>
</dbReference>
<feature type="domain" description="Lipoyl-binding" evidence="5">
    <location>
        <begin position="27"/>
        <end position="109"/>
    </location>
</feature>
<dbReference type="InterPro" id="IPR011053">
    <property type="entry name" value="Single_hybrid_motif"/>
</dbReference>
<dbReference type="PROSITE" id="PS50968">
    <property type="entry name" value="BIOTINYL_LIPOYL"/>
    <property type="match status" value="1"/>
</dbReference>
<comment type="function">
    <text evidence="3">The glycine cleavage system catalyzes the degradation of glycine. The H protein shuttles the methylamine group of glycine from the P protein to the T protein.</text>
</comment>
<keyword evidence="2 3" id="KW-0450">Lipoyl</keyword>
<evidence type="ECO:0000313" key="6">
    <source>
        <dbReference type="EMBL" id="SNZ09722.1"/>
    </source>
</evidence>
<dbReference type="OrthoDB" id="9796712at2"/>
<dbReference type="InterPro" id="IPR003016">
    <property type="entry name" value="2-oxoA_DH_lipoyl-BS"/>
</dbReference>
<dbReference type="GO" id="GO:0009249">
    <property type="term" value="P:protein lipoylation"/>
    <property type="evidence" value="ECO:0007669"/>
    <property type="project" value="TreeGrafter"/>
</dbReference>
<dbReference type="GO" id="GO:0019464">
    <property type="term" value="P:glycine decarboxylation via glycine cleavage system"/>
    <property type="evidence" value="ECO:0007669"/>
    <property type="project" value="UniProtKB-UniRule"/>
</dbReference>
<dbReference type="RefSeq" id="WP_097000780.1">
    <property type="nucleotide sequence ID" value="NZ_OBEI01000007.1"/>
</dbReference>
<dbReference type="GO" id="GO:0005829">
    <property type="term" value="C:cytosol"/>
    <property type="evidence" value="ECO:0007669"/>
    <property type="project" value="TreeGrafter"/>
</dbReference>
<gene>
    <name evidence="3" type="primary">gcvH</name>
    <name evidence="6" type="ORF">SAMN06265182_1621</name>
</gene>
<dbReference type="NCBIfam" id="NF002270">
    <property type="entry name" value="PRK01202.1"/>
    <property type="match status" value="1"/>
</dbReference>
<evidence type="ECO:0000256" key="4">
    <source>
        <dbReference type="PIRSR" id="PIRSR617453-50"/>
    </source>
</evidence>
<proteinExistence type="inferred from homology"/>
<evidence type="ECO:0000313" key="7">
    <source>
        <dbReference type="Proteomes" id="UP000219036"/>
    </source>
</evidence>
<name>A0A285NJP9_9AQUI</name>
<sequence>MAAEEFRIVDGLYYTKEHMWVKAEGDDAIVGITDYGQHQLGDVVYVELPEVGTEVEAGDKVASVESVKAAIDVFSPLTGKVLSINEDLKEDPSLVNTDPYGEGWLYEIKMSDPSELEDLMTAEDYRAYIEELESEEEV</sequence>
<dbReference type="HAMAP" id="MF_00272">
    <property type="entry name" value="GcvH"/>
    <property type="match status" value="1"/>
</dbReference>
<dbReference type="SUPFAM" id="SSF51230">
    <property type="entry name" value="Single hybrid motif"/>
    <property type="match status" value="1"/>
</dbReference>
<dbReference type="AlphaFoldDB" id="A0A285NJP9"/>
<organism evidence="6 7">
    <name type="scientific">Persephonella hydrogeniphila</name>
    <dbReference type="NCBI Taxonomy" id="198703"/>
    <lineage>
        <taxon>Bacteria</taxon>
        <taxon>Pseudomonadati</taxon>
        <taxon>Aquificota</taxon>
        <taxon>Aquificia</taxon>
        <taxon>Aquificales</taxon>
        <taxon>Hydrogenothermaceae</taxon>
        <taxon>Persephonella</taxon>
    </lineage>
</organism>
<feature type="modified residue" description="N6-lipoyllysine" evidence="3 4">
    <location>
        <position position="68"/>
    </location>
</feature>
<dbReference type="GO" id="GO:0005960">
    <property type="term" value="C:glycine cleavage complex"/>
    <property type="evidence" value="ECO:0007669"/>
    <property type="project" value="InterPro"/>
</dbReference>
<dbReference type="Pfam" id="PF01597">
    <property type="entry name" value="GCV_H"/>
    <property type="match status" value="1"/>
</dbReference>
<evidence type="ECO:0000256" key="3">
    <source>
        <dbReference type="HAMAP-Rule" id="MF_00272"/>
    </source>
</evidence>
<dbReference type="CDD" id="cd06848">
    <property type="entry name" value="GCS_H"/>
    <property type="match status" value="1"/>
</dbReference>
<keyword evidence="7" id="KW-1185">Reference proteome</keyword>
<comment type="similarity">
    <text evidence="1 3">Belongs to the GcvH family.</text>
</comment>
<reference evidence="7" key="1">
    <citation type="submission" date="2017-09" db="EMBL/GenBank/DDBJ databases">
        <authorList>
            <person name="Varghese N."/>
            <person name="Submissions S."/>
        </authorList>
    </citation>
    <scope>NUCLEOTIDE SEQUENCE [LARGE SCALE GENOMIC DNA]</scope>
    <source>
        <strain evidence="7">DSM 15103</strain>
    </source>
</reference>
<evidence type="ECO:0000256" key="1">
    <source>
        <dbReference type="ARBA" id="ARBA00009249"/>
    </source>
</evidence>
<dbReference type="InterPro" id="IPR000089">
    <property type="entry name" value="Biotin_lipoyl"/>
</dbReference>
<dbReference type="PROSITE" id="PS00189">
    <property type="entry name" value="LIPOYL"/>
    <property type="match status" value="1"/>
</dbReference>
<dbReference type="InterPro" id="IPR033753">
    <property type="entry name" value="GCV_H/Fam206"/>
</dbReference>